<evidence type="ECO:0000313" key="2">
    <source>
        <dbReference type="EMBL" id="RDB18100.1"/>
    </source>
</evidence>
<evidence type="ECO:0000313" key="3">
    <source>
        <dbReference type="Proteomes" id="UP000076154"/>
    </source>
</evidence>
<feature type="compositionally biased region" description="Low complexity" evidence="1">
    <location>
        <begin position="106"/>
        <end position="125"/>
    </location>
</feature>
<sequence length="185" mass="20397">MRATMTMSPTSVMRIAIPTTWSFSRRTTASAPNDITPSSRRPITTRSFPALMTPWIAPMPSNDLNTLITTDVETHLNGEDPVHELHGFHSDLTNGEDLDRRRRPHPTTGTTLITTPTAASTTQQLQGRLTQPTTPTRKGRYYNLRVNADDNEQDSPSPALVLTNNETPTCTPPPTSPTMTRNSST</sequence>
<evidence type="ECO:0000256" key="1">
    <source>
        <dbReference type="SAM" id="MobiDB-lite"/>
    </source>
</evidence>
<reference evidence="2" key="1">
    <citation type="submission" date="2018-04" db="EMBL/GenBank/DDBJ databases">
        <title>Whole genome sequencing of Hypsizygus marmoreus.</title>
        <authorList>
            <person name="Choi I.-G."/>
            <person name="Min B."/>
            <person name="Kim J.-G."/>
            <person name="Kim S."/>
            <person name="Oh Y.-L."/>
            <person name="Kong W.-S."/>
            <person name="Park H."/>
            <person name="Jeong J."/>
            <person name="Song E.-S."/>
        </authorList>
    </citation>
    <scope>NUCLEOTIDE SEQUENCE [LARGE SCALE GENOMIC DNA]</scope>
    <source>
        <strain evidence="2">51987-8</strain>
    </source>
</reference>
<accession>A0A369JA57</accession>
<dbReference type="InParanoid" id="A0A369JA57"/>
<proteinExistence type="predicted"/>
<dbReference type="AlphaFoldDB" id="A0A369JA57"/>
<feature type="region of interest" description="Disordered" evidence="1">
    <location>
        <begin position="81"/>
        <end position="185"/>
    </location>
</feature>
<dbReference type="EMBL" id="LUEZ02000107">
    <property type="protein sequence ID" value="RDB18100.1"/>
    <property type="molecule type" value="Genomic_DNA"/>
</dbReference>
<comment type="caution">
    <text evidence="2">The sequence shown here is derived from an EMBL/GenBank/DDBJ whole genome shotgun (WGS) entry which is preliminary data.</text>
</comment>
<gene>
    <name evidence="2" type="ORF">Hypma_000979</name>
</gene>
<dbReference type="Proteomes" id="UP000076154">
    <property type="component" value="Unassembled WGS sequence"/>
</dbReference>
<name>A0A369JA57_HYPMA</name>
<keyword evidence="3" id="KW-1185">Reference proteome</keyword>
<feature type="compositionally biased region" description="Polar residues" evidence="1">
    <location>
        <begin position="126"/>
        <end position="136"/>
    </location>
</feature>
<protein>
    <submittedName>
        <fullName evidence="2">Uncharacterized protein</fullName>
    </submittedName>
</protein>
<organism evidence="2 3">
    <name type="scientific">Hypsizygus marmoreus</name>
    <name type="common">White beech mushroom</name>
    <name type="synonym">Agaricus marmoreus</name>
    <dbReference type="NCBI Taxonomy" id="39966"/>
    <lineage>
        <taxon>Eukaryota</taxon>
        <taxon>Fungi</taxon>
        <taxon>Dikarya</taxon>
        <taxon>Basidiomycota</taxon>
        <taxon>Agaricomycotina</taxon>
        <taxon>Agaricomycetes</taxon>
        <taxon>Agaricomycetidae</taxon>
        <taxon>Agaricales</taxon>
        <taxon>Tricholomatineae</taxon>
        <taxon>Lyophyllaceae</taxon>
        <taxon>Hypsizygus</taxon>
    </lineage>
</organism>